<dbReference type="Proteomes" id="UP000003773">
    <property type="component" value="Unassembled WGS sequence"/>
</dbReference>
<comment type="caution">
    <text evidence="2">The sequence shown here is derived from an EMBL/GenBank/DDBJ whole genome shotgun (WGS) entry which is preliminary data.</text>
</comment>
<reference evidence="2 3" key="1">
    <citation type="submission" date="2007-04" db="EMBL/GenBank/DDBJ databases">
        <authorList>
            <person name="Fulton L."/>
            <person name="Clifton S."/>
            <person name="Fulton B."/>
            <person name="Xu J."/>
            <person name="Minx P."/>
            <person name="Pepin K.H."/>
            <person name="Johnson M."/>
            <person name="Thiruvilangam P."/>
            <person name="Bhonagiri V."/>
            <person name="Nash W.E."/>
            <person name="Mardis E.R."/>
            <person name="Wilson R.K."/>
        </authorList>
    </citation>
    <scope>NUCLEOTIDE SEQUENCE [LARGE SCALE GENOMIC DNA]</scope>
    <source>
        <strain evidence="2 3">L2-32</strain>
    </source>
</reference>
<dbReference type="HOGENOM" id="CLU_2767550_0_0_11"/>
<gene>
    <name evidence="2" type="ORF">BIFADO_02070</name>
</gene>
<dbReference type="EMBL" id="AAXD02000074">
    <property type="protein sequence ID" value="EDN81945.1"/>
    <property type="molecule type" value="Genomic_DNA"/>
</dbReference>
<protein>
    <submittedName>
        <fullName evidence="2">Uncharacterized protein</fullName>
    </submittedName>
</protein>
<organism evidence="2 3">
    <name type="scientific">Bifidobacterium adolescentis L2-32</name>
    <dbReference type="NCBI Taxonomy" id="411481"/>
    <lineage>
        <taxon>Bacteria</taxon>
        <taxon>Bacillati</taxon>
        <taxon>Actinomycetota</taxon>
        <taxon>Actinomycetes</taxon>
        <taxon>Bifidobacteriales</taxon>
        <taxon>Bifidobacteriaceae</taxon>
        <taxon>Bifidobacterium</taxon>
    </lineage>
</organism>
<sequence>MPFLQQPGPAFAARVIHVVALDNPIPIHTTRNNTHVNTTGGTTNIDEKEEGTRPVPFFWGTLPDAFIPI</sequence>
<reference evidence="2 3" key="2">
    <citation type="submission" date="2007-05" db="EMBL/GenBank/DDBJ databases">
        <title>Draft genome sequence of Bifidobacterium adolescentis (L2-32).</title>
        <authorList>
            <person name="Sudarsanam P."/>
            <person name="Ley R."/>
            <person name="Guruge J."/>
            <person name="Turnbaugh P.J."/>
            <person name="Mahowald M."/>
            <person name="Liep D."/>
            <person name="Gordon J."/>
        </authorList>
    </citation>
    <scope>NUCLEOTIDE SEQUENCE [LARGE SCALE GENOMIC DNA]</scope>
    <source>
        <strain evidence="2 3">L2-32</strain>
    </source>
</reference>
<accession>A7A881</accession>
<proteinExistence type="predicted"/>
<name>A7A881_BIFAD</name>
<feature type="region of interest" description="Disordered" evidence="1">
    <location>
        <begin position="30"/>
        <end position="50"/>
    </location>
</feature>
<feature type="compositionally biased region" description="Low complexity" evidence="1">
    <location>
        <begin position="30"/>
        <end position="44"/>
    </location>
</feature>
<evidence type="ECO:0000256" key="1">
    <source>
        <dbReference type="SAM" id="MobiDB-lite"/>
    </source>
</evidence>
<evidence type="ECO:0000313" key="3">
    <source>
        <dbReference type="Proteomes" id="UP000003773"/>
    </source>
</evidence>
<evidence type="ECO:0000313" key="2">
    <source>
        <dbReference type="EMBL" id="EDN81945.1"/>
    </source>
</evidence>
<dbReference type="AlphaFoldDB" id="A7A881"/>